<dbReference type="EMBL" id="RCNU01000008">
    <property type="protein sequence ID" value="RWQ93889.1"/>
    <property type="molecule type" value="Genomic_DNA"/>
</dbReference>
<dbReference type="GeneID" id="39596505"/>
<reference evidence="2 3" key="1">
    <citation type="journal article" date="2018" name="Front. Microbiol.">
        <title>Genomic and genetic insights into a cosmopolitan fungus, Paecilomyces variotii (Eurotiales).</title>
        <authorList>
            <person name="Urquhart A.S."/>
            <person name="Mondo S.J."/>
            <person name="Makela M.R."/>
            <person name="Hane J.K."/>
            <person name="Wiebenga A."/>
            <person name="He G."/>
            <person name="Mihaltcheva S."/>
            <person name="Pangilinan J."/>
            <person name="Lipzen A."/>
            <person name="Barry K."/>
            <person name="de Vries R.P."/>
            <person name="Grigoriev I.V."/>
            <person name="Idnurm A."/>
        </authorList>
    </citation>
    <scope>NUCLEOTIDE SEQUENCE [LARGE SCALE GENOMIC DNA]</scope>
    <source>
        <strain evidence="2 3">CBS 101075</strain>
    </source>
</reference>
<organism evidence="2 3">
    <name type="scientific">Byssochlamys spectabilis</name>
    <name type="common">Paecilomyces variotii</name>
    <dbReference type="NCBI Taxonomy" id="264951"/>
    <lineage>
        <taxon>Eukaryota</taxon>
        <taxon>Fungi</taxon>
        <taxon>Dikarya</taxon>
        <taxon>Ascomycota</taxon>
        <taxon>Pezizomycotina</taxon>
        <taxon>Eurotiomycetes</taxon>
        <taxon>Eurotiomycetidae</taxon>
        <taxon>Eurotiales</taxon>
        <taxon>Thermoascaceae</taxon>
        <taxon>Paecilomyces</taxon>
    </lineage>
</organism>
<dbReference type="Proteomes" id="UP000283841">
    <property type="component" value="Unassembled WGS sequence"/>
</dbReference>
<name>A0A443HQ28_BYSSP</name>
<sequence length="441" mass="49724">MLMIFLCRCKNSNEQHEKRHREIGNLIWQIKAIDGVEAMVAQHRRKAQSGELASPPEPESTDEQEYMTPPKEEQFRKPVLSVRIPNNANVTGVPPSAIVSASPCSSKEKEIRLQKQAARASKNIDKALKRQRGYSVTSASRDFVEEIHLGIHGHPKMPPTVDHGESGKALVTEIKNFQDLQLQLQNKGNQSKASEALRLKRRRANTITKRDGLDTDIITGIICDFGIKPPFNEGTKERQRLLQELGSSIISDIEIVANEAKETLSRKEGYWRYANKRTYNEMVRNNELVNWETGEKLRELDMEDSHSEDSTEEAGGESLEVSPEYITGETNIVKQDMSITQEDLANDSTKAHIDERNLVLTKSPGMLTLSLAPRKEKPRVDAAQSEQAKTDKPDVSTQQEADQEGLPVIEPIITHKRRSAHRINNDCCSLRHLHNAHKPCI</sequence>
<comment type="caution">
    <text evidence="2">The sequence shown here is derived from an EMBL/GenBank/DDBJ whole genome shotgun (WGS) entry which is preliminary data.</text>
</comment>
<evidence type="ECO:0000313" key="2">
    <source>
        <dbReference type="EMBL" id="RWQ93889.1"/>
    </source>
</evidence>
<dbReference type="VEuPathDB" id="FungiDB:C8Q69DRAFT_308683"/>
<gene>
    <name evidence="2" type="ORF">C8Q69DRAFT_308683</name>
</gene>
<protein>
    <submittedName>
        <fullName evidence="2">Uncharacterized protein</fullName>
    </submittedName>
</protein>
<feature type="region of interest" description="Disordered" evidence="1">
    <location>
        <begin position="300"/>
        <end position="325"/>
    </location>
</feature>
<feature type="region of interest" description="Disordered" evidence="1">
    <location>
        <begin position="41"/>
        <end position="74"/>
    </location>
</feature>
<dbReference type="RefSeq" id="XP_028483534.1">
    <property type="nucleotide sequence ID" value="XM_028627228.1"/>
</dbReference>
<proteinExistence type="predicted"/>
<keyword evidence="3" id="KW-1185">Reference proteome</keyword>
<accession>A0A443HQ28</accession>
<evidence type="ECO:0000313" key="3">
    <source>
        <dbReference type="Proteomes" id="UP000283841"/>
    </source>
</evidence>
<feature type="compositionally biased region" description="Basic and acidic residues" evidence="1">
    <location>
        <begin position="300"/>
        <end position="309"/>
    </location>
</feature>
<evidence type="ECO:0000256" key="1">
    <source>
        <dbReference type="SAM" id="MobiDB-lite"/>
    </source>
</evidence>
<dbReference type="AlphaFoldDB" id="A0A443HQ28"/>
<feature type="region of interest" description="Disordered" evidence="1">
    <location>
        <begin position="373"/>
        <end position="410"/>
    </location>
</feature>